<dbReference type="Proteomes" id="UP000285146">
    <property type="component" value="Unassembled WGS sequence"/>
</dbReference>
<feature type="region of interest" description="Disordered" evidence="5">
    <location>
        <begin position="581"/>
        <end position="628"/>
    </location>
</feature>
<keyword evidence="10" id="KW-1185">Reference proteome</keyword>
<dbReference type="PANTHER" id="PTHR23501:SF199">
    <property type="entry name" value="MFS EFFLUX TRANSPORTER INPD-RELATED"/>
    <property type="match status" value="1"/>
</dbReference>
<evidence type="ECO:0000256" key="1">
    <source>
        <dbReference type="ARBA" id="ARBA00004141"/>
    </source>
</evidence>
<evidence type="ECO:0000313" key="9">
    <source>
        <dbReference type="EMBL" id="ROW17437.1"/>
    </source>
</evidence>
<reference evidence="9 10" key="1">
    <citation type="submission" date="2015-09" db="EMBL/GenBank/DDBJ databases">
        <title>Host preference determinants of Valsa canker pathogens revealed by comparative genomics.</title>
        <authorList>
            <person name="Yin Z."/>
            <person name="Huang L."/>
        </authorList>
    </citation>
    <scope>NUCLEOTIDE SEQUENCE [LARGE SCALE GENOMIC DNA]</scope>
    <source>
        <strain evidence="9 10">SXYLt</strain>
    </source>
</reference>
<dbReference type="PANTHER" id="PTHR23501">
    <property type="entry name" value="MAJOR FACILITATOR SUPERFAMILY"/>
    <property type="match status" value="1"/>
</dbReference>
<evidence type="ECO:0000256" key="5">
    <source>
        <dbReference type="SAM" id="MobiDB-lite"/>
    </source>
</evidence>
<feature type="chain" id="PRO_5019174314" description="Major facilitator superfamily (MFS) profile domain-containing protein" evidence="7">
    <location>
        <begin position="18"/>
        <end position="628"/>
    </location>
</feature>
<evidence type="ECO:0000256" key="4">
    <source>
        <dbReference type="ARBA" id="ARBA00023136"/>
    </source>
</evidence>
<keyword evidence="7" id="KW-0732">Signal</keyword>
<evidence type="ECO:0000256" key="7">
    <source>
        <dbReference type="SAM" id="SignalP"/>
    </source>
</evidence>
<feature type="transmembrane region" description="Helical" evidence="6">
    <location>
        <begin position="315"/>
        <end position="334"/>
    </location>
</feature>
<keyword evidence="2 6" id="KW-0812">Transmembrane</keyword>
<dbReference type="GO" id="GO:0005886">
    <property type="term" value="C:plasma membrane"/>
    <property type="evidence" value="ECO:0007669"/>
    <property type="project" value="TreeGrafter"/>
</dbReference>
<dbReference type="InterPro" id="IPR020846">
    <property type="entry name" value="MFS_dom"/>
</dbReference>
<feature type="transmembrane region" description="Helical" evidence="6">
    <location>
        <begin position="284"/>
        <end position="303"/>
    </location>
</feature>
<protein>
    <recommendedName>
        <fullName evidence="8">Major facilitator superfamily (MFS) profile domain-containing protein</fullName>
    </recommendedName>
</protein>
<dbReference type="SUPFAM" id="SSF103473">
    <property type="entry name" value="MFS general substrate transporter"/>
    <property type="match status" value="1"/>
</dbReference>
<name>A0A423XMW6_9PEZI</name>
<organism evidence="9 10">
    <name type="scientific">Cytospora leucostoma</name>
    <dbReference type="NCBI Taxonomy" id="1230097"/>
    <lineage>
        <taxon>Eukaryota</taxon>
        <taxon>Fungi</taxon>
        <taxon>Dikarya</taxon>
        <taxon>Ascomycota</taxon>
        <taxon>Pezizomycotina</taxon>
        <taxon>Sordariomycetes</taxon>
        <taxon>Sordariomycetidae</taxon>
        <taxon>Diaporthales</taxon>
        <taxon>Cytosporaceae</taxon>
        <taxon>Cytospora</taxon>
    </lineage>
</organism>
<dbReference type="CDD" id="cd17502">
    <property type="entry name" value="MFS_Azr1_MDR_like"/>
    <property type="match status" value="1"/>
</dbReference>
<comment type="caution">
    <text evidence="9">The sequence shown here is derived from an EMBL/GenBank/DDBJ whole genome shotgun (WGS) entry which is preliminary data.</text>
</comment>
<dbReference type="InParanoid" id="A0A423XMW6"/>
<feature type="transmembrane region" description="Helical" evidence="6">
    <location>
        <begin position="156"/>
        <end position="178"/>
    </location>
</feature>
<dbReference type="GO" id="GO:0022857">
    <property type="term" value="F:transmembrane transporter activity"/>
    <property type="evidence" value="ECO:0007669"/>
    <property type="project" value="InterPro"/>
</dbReference>
<feature type="transmembrane region" description="Helical" evidence="6">
    <location>
        <begin position="391"/>
        <end position="411"/>
    </location>
</feature>
<dbReference type="InterPro" id="IPR011701">
    <property type="entry name" value="MFS"/>
</dbReference>
<evidence type="ECO:0000256" key="2">
    <source>
        <dbReference type="ARBA" id="ARBA00022692"/>
    </source>
</evidence>
<feature type="transmembrane region" description="Helical" evidence="6">
    <location>
        <begin position="90"/>
        <end position="114"/>
    </location>
</feature>
<gene>
    <name evidence="9" type="ORF">VPNG_00614</name>
</gene>
<dbReference type="FunCoup" id="A0A423XMW6">
    <property type="interactions" value="60"/>
</dbReference>
<feature type="transmembrane region" description="Helical" evidence="6">
    <location>
        <begin position="212"/>
        <end position="237"/>
    </location>
</feature>
<feature type="transmembrane region" description="Helical" evidence="6">
    <location>
        <begin position="448"/>
        <end position="469"/>
    </location>
</feature>
<evidence type="ECO:0000256" key="3">
    <source>
        <dbReference type="ARBA" id="ARBA00022989"/>
    </source>
</evidence>
<dbReference type="PROSITE" id="PS50850">
    <property type="entry name" value="MFS"/>
    <property type="match status" value="1"/>
</dbReference>
<sequence>MHLTTFIAIMFAAVTVAAPVADPQPFLRDNAAVINDQVRPTVSFSARNTAWTSSHDLLGKSRAGHKHQKMASQNGDDDVVAKPGAVRLTFVMIGICLAVLLTGMDQTILATVVPVISNQFNTSQDFGWWSNAYFLTLSSFQLFYGKLYSLYPVKHIYLVAIILFEIGSLVCTTAPNAVALVVGRAIAGLGAAGIFSGSVLILAKLVPLAQRAAYLGIMSAAFGLAAILGPFIGAALIQSSTWRWCFGINLPLGAVTVISVSIFVRIPGSGQRLTLAQKIKDLDLPGTVCMVASVICLLLALQWGGSTYPWSNGRIIALFVISGFLASSFLVIQKTTWSGKANTIPRSLARNRDIWLSAIYSMCMTGGVYVAILYLPVWFQDVRGRSPLSSGVLLTPLIAGYVVSSIVAGGLTSGVGYYNPAMILGTLLTVAGSALLTTIKLHTSTARVVGYQLIYGFGVGMGFGQPSYVVQTILPISDVPIGVTFITLVQNLSASIFIAVAQSIFQGEMQTHLAPLVPAQDASGILGSGLAQILASMPPGSREKAVDAISTSIVMTFYVSLALSAASVVGFGVKWASMKKGNPKDEAVKAEGAEDIPAAVEKQPNDAVTRQKHEGQTSMSEATTKQVE</sequence>
<feature type="signal peptide" evidence="7">
    <location>
        <begin position="1"/>
        <end position="17"/>
    </location>
</feature>
<feature type="transmembrane region" description="Helical" evidence="6">
    <location>
        <begin position="555"/>
        <end position="576"/>
    </location>
</feature>
<evidence type="ECO:0000256" key="6">
    <source>
        <dbReference type="SAM" id="Phobius"/>
    </source>
</evidence>
<feature type="domain" description="Major facilitator superfamily (MFS) profile" evidence="8">
    <location>
        <begin position="91"/>
        <end position="579"/>
    </location>
</feature>
<dbReference type="Pfam" id="PF07690">
    <property type="entry name" value="MFS_1"/>
    <property type="match status" value="1"/>
</dbReference>
<dbReference type="OrthoDB" id="10021397at2759"/>
<feature type="transmembrane region" description="Helical" evidence="6">
    <location>
        <begin position="185"/>
        <end position="206"/>
    </location>
</feature>
<dbReference type="EMBL" id="LKEB01000002">
    <property type="protein sequence ID" value="ROW17437.1"/>
    <property type="molecule type" value="Genomic_DNA"/>
</dbReference>
<feature type="transmembrane region" description="Helical" evidence="6">
    <location>
        <begin position="354"/>
        <end position="379"/>
    </location>
</feature>
<dbReference type="AlphaFoldDB" id="A0A423XMW6"/>
<proteinExistence type="predicted"/>
<evidence type="ECO:0000259" key="8">
    <source>
        <dbReference type="PROSITE" id="PS50850"/>
    </source>
</evidence>
<feature type="transmembrane region" description="Helical" evidence="6">
    <location>
        <begin position="481"/>
        <end position="501"/>
    </location>
</feature>
<feature type="transmembrane region" description="Helical" evidence="6">
    <location>
        <begin position="126"/>
        <end position="144"/>
    </location>
</feature>
<feature type="compositionally biased region" description="Polar residues" evidence="5">
    <location>
        <begin position="616"/>
        <end position="628"/>
    </location>
</feature>
<evidence type="ECO:0000313" key="10">
    <source>
        <dbReference type="Proteomes" id="UP000285146"/>
    </source>
</evidence>
<keyword evidence="3 6" id="KW-1133">Transmembrane helix</keyword>
<accession>A0A423XMW6</accession>
<dbReference type="Gene3D" id="1.20.1720.10">
    <property type="entry name" value="Multidrug resistance protein D"/>
    <property type="match status" value="1"/>
</dbReference>
<keyword evidence="4 6" id="KW-0472">Membrane</keyword>
<feature type="transmembrane region" description="Helical" evidence="6">
    <location>
        <begin position="244"/>
        <end position="264"/>
    </location>
</feature>
<dbReference type="Gene3D" id="1.20.1250.20">
    <property type="entry name" value="MFS general substrate transporter like domains"/>
    <property type="match status" value="1"/>
</dbReference>
<feature type="compositionally biased region" description="Basic and acidic residues" evidence="5">
    <location>
        <begin position="582"/>
        <end position="592"/>
    </location>
</feature>
<comment type="subcellular location">
    <subcellularLocation>
        <location evidence="1">Membrane</location>
        <topology evidence="1">Multi-pass membrane protein</topology>
    </subcellularLocation>
</comment>
<feature type="transmembrane region" description="Helical" evidence="6">
    <location>
        <begin position="417"/>
        <end position="436"/>
    </location>
</feature>
<dbReference type="InterPro" id="IPR036259">
    <property type="entry name" value="MFS_trans_sf"/>
</dbReference>